<evidence type="ECO:0000256" key="3">
    <source>
        <dbReference type="ARBA" id="ARBA00012485"/>
    </source>
</evidence>
<comment type="pathway">
    <text evidence="2">Protein modification; protein ubiquitination.</text>
</comment>
<dbReference type="Proteomes" id="UP000677228">
    <property type="component" value="Unassembled WGS sequence"/>
</dbReference>
<dbReference type="SUPFAM" id="SSF56204">
    <property type="entry name" value="Hect, E3 ligase catalytic domain"/>
    <property type="match status" value="1"/>
</dbReference>
<dbReference type="EMBL" id="CAJNOK010026370">
    <property type="protein sequence ID" value="CAF1401830.1"/>
    <property type="molecule type" value="Genomic_DNA"/>
</dbReference>
<keyword evidence="4" id="KW-0808">Transferase</keyword>
<dbReference type="EMBL" id="CAJOBA010048104">
    <property type="protein sequence ID" value="CAF4208929.1"/>
    <property type="molecule type" value="Genomic_DNA"/>
</dbReference>
<reference evidence="9" key="1">
    <citation type="submission" date="2021-02" db="EMBL/GenBank/DDBJ databases">
        <authorList>
            <person name="Nowell W R."/>
        </authorList>
    </citation>
    <scope>NUCLEOTIDE SEQUENCE</scope>
</reference>
<keyword evidence="5 6" id="KW-0833">Ubl conjugation pathway</keyword>
<comment type="catalytic activity">
    <reaction evidence="1">
        <text>S-ubiquitinyl-[E2 ubiquitin-conjugating enzyme]-L-cysteine + [acceptor protein]-L-lysine = [E2 ubiquitin-conjugating enzyme]-L-cysteine + N(6)-ubiquitinyl-[acceptor protein]-L-lysine.</text>
        <dbReference type="EC" id="2.3.2.26"/>
    </reaction>
</comment>
<evidence type="ECO:0000256" key="5">
    <source>
        <dbReference type="ARBA" id="ARBA00022786"/>
    </source>
</evidence>
<evidence type="ECO:0000313" key="9">
    <source>
        <dbReference type="EMBL" id="CAF4208929.1"/>
    </source>
</evidence>
<dbReference type="GO" id="GO:0061630">
    <property type="term" value="F:ubiquitin protein ligase activity"/>
    <property type="evidence" value="ECO:0007669"/>
    <property type="project" value="UniProtKB-EC"/>
</dbReference>
<accession>A0A8S2S6R7</accession>
<comment type="caution">
    <text evidence="9">The sequence shown here is derived from an EMBL/GenBank/DDBJ whole genome shotgun (WGS) entry which is preliminary data.</text>
</comment>
<dbReference type="GO" id="GO:0016567">
    <property type="term" value="P:protein ubiquitination"/>
    <property type="evidence" value="ECO:0007669"/>
    <property type="project" value="TreeGrafter"/>
</dbReference>
<dbReference type="PANTHER" id="PTHR11254:SF429">
    <property type="entry name" value="E3 UBIQUITIN-PROTEIN LIGASE SU(DX)"/>
    <property type="match status" value="1"/>
</dbReference>
<feature type="domain" description="HECT" evidence="7">
    <location>
        <begin position="101"/>
        <end position="283"/>
    </location>
</feature>
<sequence>MSIGSRVYKTNGKEECRDDWEIRVHEADSRLYYVVPNIRYTRWVSDVNFIDTTYTMYRHLPWKIQAFRHMCKTNAAYDQLRIIVRHDHLYEDSFKQIMHCEPSQLRSFPLSQPIGETCLWDNDEAVRQWFITLTRGLFSSNMKLFTRPYSTQFAIDLSSRTLTDYLLMYRFVGRLLGMALYYGRFIYHELSCFFYNYLLDKKDCTADILHQDFRSGIAYLEKTNFDIDGGLDLKIWFYALDSHISDYLKFNPTGTTIILTEENKHIYIDSLKKWQLTRDVEEQAIADGFADVNKVCSYAFGSYFTLI</sequence>
<dbReference type="Proteomes" id="UP000682733">
    <property type="component" value="Unassembled WGS sequence"/>
</dbReference>
<dbReference type="Gene3D" id="3.30.2160.10">
    <property type="entry name" value="Hect, E3 ligase catalytic domain"/>
    <property type="match status" value="1"/>
</dbReference>
<dbReference type="GO" id="GO:0043161">
    <property type="term" value="P:proteasome-mediated ubiquitin-dependent protein catabolic process"/>
    <property type="evidence" value="ECO:0007669"/>
    <property type="project" value="TreeGrafter"/>
</dbReference>
<evidence type="ECO:0000256" key="2">
    <source>
        <dbReference type="ARBA" id="ARBA00004906"/>
    </source>
</evidence>
<proteinExistence type="predicted"/>
<dbReference type="Gene3D" id="3.90.1750.10">
    <property type="entry name" value="Hect, E3 ligase catalytic domains"/>
    <property type="match status" value="1"/>
</dbReference>
<comment type="caution">
    <text evidence="6">Lacks conserved residue(s) required for the propagation of feature annotation.</text>
</comment>
<evidence type="ECO:0000313" key="8">
    <source>
        <dbReference type="EMBL" id="CAF1401830.1"/>
    </source>
</evidence>
<dbReference type="EC" id="2.3.2.26" evidence="3"/>
<dbReference type="GO" id="GO:0005737">
    <property type="term" value="C:cytoplasm"/>
    <property type="evidence" value="ECO:0007669"/>
    <property type="project" value="TreeGrafter"/>
</dbReference>
<dbReference type="InterPro" id="IPR050409">
    <property type="entry name" value="E3_ubiq-protein_ligase"/>
</dbReference>
<evidence type="ECO:0000256" key="1">
    <source>
        <dbReference type="ARBA" id="ARBA00000885"/>
    </source>
</evidence>
<dbReference type="InterPro" id="IPR035983">
    <property type="entry name" value="Hect_E3_ubiquitin_ligase"/>
</dbReference>
<evidence type="ECO:0000313" key="10">
    <source>
        <dbReference type="Proteomes" id="UP000682733"/>
    </source>
</evidence>
<dbReference type="Pfam" id="PF00632">
    <property type="entry name" value="HECT"/>
    <property type="match status" value="1"/>
</dbReference>
<evidence type="ECO:0000256" key="4">
    <source>
        <dbReference type="ARBA" id="ARBA00022679"/>
    </source>
</evidence>
<evidence type="ECO:0000259" key="7">
    <source>
        <dbReference type="PROSITE" id="PS50237"/>
    </source>
</evidence>
<gene>
    <name evidence="8" type="ORF">OVA965_LOCUS33071</name>
    <name evidence="9" type="ORF">TMI583_LOCUS33951</name>
</gene>
<name>A0A8S2S6R7_9BILA</name>
<protein>
    <recommendedName>
        <fullName evidence="3">HECT-type E3 ubiquitin transferase</fullName>
        <ecNumber evidence="3">2.3.2.26</ecNumber>
    </recommendedName>
</protein>
<dbReference type="InterPro" id="IPR000569">
    <property type="entry name" value="HECT_dom"/>
</dbReference>
<dbReference type="PROSITE" id="PS50237">
    <property type="entry name" value="HECT"/>
    <property type="match status" value="1"/>
</dbReference>
<organism evidence="9 10">
    <name type="scientific">Didymodactylos carnosus</name>
    <dbReference type="NCBI Taxonomy" id="1234261"/>
    <lineage>
        <taxon>Eukaryota</taxon>
        <taxon>Metazoa</taxon>
        <taxon>Spiralia</taxon>
        <taxon>Gnathifera</taxon>
        <taxon>Rotifera</taxon>
        <taxon>Eurotatoria</taxon>
        <taxon>Bdelloidea</taxon>
        <taxon>Philodinida</taxon>
        <taxon>Philodinidae</taxon>
        <taxon>Didymodactylos</taxon>
    </lineage>
</organism>
<evidence type="ECO:0000256" key="6">
    <source>
        <dbReference type="PROSITE-ProRule" id="PRU00104"/>
    </source>
</evidence>
<dbReference type="AlphaFoldDB" id="A0A8S2S6R7"/>
<dbReference type="PANTHER" id="PTHR11254">
    <property type="entry name" value="HECT DOMAIN UBIQUITIN-PROTEIN LIGASE"/>
    <property type="match status" value="1"/>
</dbReference>